<protein>
    <submittedName>
        <fullName evidence="1">Uncharacterized protein</fullName>
    </submittedName>
</protein>
<proteinExistence type="predicted"/>
<evidence type="ECO:0000313" key="1">
    <source>
        <dbReference type="EMBL" id="GBM31904.1"/>
    </source>
</evidence>
<evidence type="ECO:0000313" key="2">
    <source>
        <dbReference type="Proteomes" id="UP000499080"/>
    </source>
</evidence>
<name>A0A4Y2EVF5_ARAVE</name>
<sequence length="93" mass="10549">MVASAVEGYERRGCPKFRSCELWPIRRAVSRPLFAGPMTLMEYKCGKEGRKGSCILGGGIRSEKTWRRTGEGGELVVRIIDEETFTDCERSFR</sequence>
<gene>
    <name evidence="1" type="ORF">AVEN_183302_1</name>
</gene>
<reference evidence="1 2" key="1">
    <citation type="journal article" date="2019" name="Sci. Rep.">
        <title>Orb-weaving spider Araneus ventricosus genome elucidates the spidroin gene catalogue.</title>
        <authorList>
            <person name="Kono N."/>
            <person name="Nakamura H."/>
            <person name="Ohtoshi R."/>
            <person name="Moran D.A.P."/>
            <person name="Shinohara A."/>
            <person name="Yoshida Y."/>
            <person name="Fujiwara M."/>
            <person name="Mori M."/>
            <person name="Tomita M."/>
            <person name="Arakawa K."/>
        </authorList>
    </citation>
    <scope>NUCLEOTIDE SEQUENCE [LARGE SCALE GENOMIC DNA]</scope>
</reference>
<accession>A0A4Y2EVF5</accession>
<comment type="caution">
    <text evidence="1">The sequence shown here is derived from an EMBL/GenBank/DDBJ whole genome shotgun (WGS) entry which is preliminary data.</text>
</comment>
<dbReference type="EMBL" id="BGPR01000693">
    <property type="protein sequence ID" value="GBM31904.1"/>
    <property type="molecule type" value="Genomic_DNA"/>
</dbReference>
<keyword evidence="2" id="KW-1185">Reference proteome</keyword>
<organism evidence="1 2">
    <name type="scientific">Araneus ventricosus</name>
    <name type="common">Orbweaver spider</name>
    <name type="synonym">Epeira ventricosa</name>
    <dbReference type="NCBI Taxonomy" id="182803"/>
    <lineage>
        <taxon>Eukaryota</taxon>
        <taxon>Metazoa</taxon>
        <taxon>Ecdysozoa</taxon>
        <taxon>Arthropoda</taxon>
        <taxon>Chelicerata</taxon>
        <taxon>Arachnida</taxon>
        <taxon>Araneae</taxon>
        <taxon>Araneomorphae</taxon>
        <taxon>Entelegynae</taxon>
        <taxon>Araneoidea</taxon>
        <taxon>Araneidae</taxon>
        <taxon>Araneus</taxon>
    </lineage>
</organism>
<dbReference type="Proteomes" id="UP000499080">
    <property type="component" value="Unassembled WGS sequence"/>
</dbReference>
<dbReference type="AlphaFoldDB" id="A0A4Y2EVF5"/>